<protein>
    <submittedName>
        <fullName evidence="1">Phage head closure protein</fullName>
    </submittedName>
</protein>
<organism evidence="1 2">
    <name type="scientific">Macrococcus equipercicus</name>
    <dbReference type="NCBI Taxonomy" id="69967"/>
    <lineage>
        <taxon>Bacteria</taxon>
        <taxon>Bacillati</taxon>
        <taxon>Bacillota</taxon>
        <taxon>Bacilli</taxon>
        <taxon>Bacillales</taxon>
        <taxon>Staphylococcaceae</taxon>
        <taxon>Macrococcus</taxon>
    </lineage>
</organism>
<dbReference type="Gene3D" id="2.40.10.270">
    <property type="entry name" value="Bacteriophage SPP1 head-tail adaptor protein"/>
    <property type="match status" value="1"/>
</dbReference>
<dbReference type="InterPro" id="IPR038666">
    <property type="entry name" value="SSP1_head-tail_sf"/>
</dbReference>
<name>A0ABQ6R7Q3_9STAP</name>
<sequence>MEVLIMPRFKKRQYTTEKVGQLDKRLIIYATDDVSEDGWSNPTEDVYHKCWAELIDNRSKDYELSVQAGTSNLLQFRIRYKVGITTDMTVEYKGNRYAIIDVLDEDSRQKYMYLVIERKTL</sequence>
<gene>
    <name evidence="1" type="ORF">ERX35_007860</name>
</gene>
<dbReference type="InterPro" id="IPR008767">
    <property type="entry name" value="Phage_SPP1_head-tail_adaptor"/>
</dbReference>
<comment type="caution">
    <text evidence="1">The sequence shown here is derived from an EMBL/GenBank/DDBJ whole genome shotgun (WGS) entry which is preliminary data.</text>
</comment>
<dbReference type="Pfam" id="PF05521">
    <property type="entry name" value="Phage_HCP"/>
    <property type="match status" value="1"/>
</dbReference>
<dbReference type="Proteomes" id="UP000295735">
    <property type="component" value="Unassembled WGS sequence"/>
</dbReference>
<keyword evidence="2" id="KW-1185">Reference proteome</keyword>
<reference evidence="1 2" key="1">
    <citation type="submission" date="2019-09" db="EMBL/GenBank/DDBJ databases">
        <authorList>
            <person name="Mazhar S."/>
            <person name="Altermann E."/>
            <person name="Hill C."/>
            <person name="Mcauliffe O."/>
        </authorList>
    </citation>
    <scope>NUCLEOTIDE SEQUENCE [LARGE SCALE GENOMIC DNA]</scope>
    <source>
        <strain evidence="1 2">ATCC 51831</strain>
    </source>
</reference>
<proteinExistence type="predicted"/>
<evidence type="ECO:0000313" key="1">
    <source>
        <dbReference type="EMBL" id="KAA1039122.1"/>
    </source>
</evidence>
<dbReference type="NCBIfam" id="TIGR01563">
    <property type="entry name" value="gp16_SPP1"/>
    <property type="match status" value="1"/>
</dbReference>
<dbReference type="EMBL" id="SCWC02000005">
    <property type="protein sequence ID" value="KAA1039122.1"/>
    <property type="molecule type" value="Genomic_DNA"/>
</dbReference>
<evidence type="ECO:0000313" key="2">
    <source>
        <dbReference type="Proteomes" id="UP000295735"/>
    </source>
</evidence>
<accession>A0ABQ6R7Q3</accession>